<evidence type="ECO:0000259" key="7">
    <source>
        <dbReference type="PROSITE" id="PS50994"/>
    </source>
</evidence>
<dbReference type="FunFam" id="3.10.10.10:FF:000003">
    <property type="entry name" value="Retrovirus-related Pol polyprotein from transposon 297-like Protein"/>
    <property type="match status" value="1"/>
</dbReference>
<evidence type="ECO:0000256" key="5">
    <source>
        <dbReference type="ARBA" id="ARBA00022801"/>
    </source>
</evidence>
<dbReference type="Gene3D" id="3.10.10.10">
    <property type="entry name" value="HIV Type 1 Reverse Transcriptase, subunit A, domain 1"/>
    <property type="match status" value="1"/>
</dbReference>
<name>A0A8B6CD02_MYTGA</name>
<dbReference type="Gene3D" id="1.10.340.70">
    <property type="match status" value="1"/>
</dbReference>
<dbReference type="SUPFAM" id="SSF53098">
    <property type="entry name" value="Ribonuclease H-like"/>
    <property type="match status" value="1"/>
</dbReference>
<evidence type="ECO:0000313" key="8">
    <source>
        <dbReference type="EMBL" id="VDI02758.1"/>
    </source>
</evidence>
<evidence type="ECO:0000256" key="3">
    <source>
        <dbReference type="ARBA" id="ARBA00022722"/>
    </source>
</evidence>
<dbReference type="PANTHER" id="PTHR37984">
    <property type="entry name" value="PROTEIN CBG26694"/>
    <property type="match status" value="1"/>
</dbReference>
<keyword evidence="2" id="KW-0548">Nucleotidyltransferase</keyword>
<dbReference type="GO" id="GO:0016787">
    <property type="term" value="F:hydrolase activity"/>
    <property type="evidence" value="ECO:0007669"/>
    <property type="project" value="UniProtKB-KW"/>
</dbReference>
<gene>
    <name evidence="8" type="ORF">MGAL_10B093351</name>
</gene>
<dbReference type="InterPro" id="IPR036397">
    <property type="entry name" value="RNaseH_sf"/>
</dbReference>
<dbReference type="Gene3D" id="3.30.420.10">
    <property type="entry name" value="Ribonuclease H-like superfamily/Ribonuclease H"/>
    <property type="match status" value="1"/>
</dbReference>
<dbReference type="SUPFAM" id="SSF56672">
    <property type="entry name" value="DNA/RNA polymerases"/>
    <property type="match status" value="1"/>
</dbReference>
<dbReference type="Pfam" id="PF17917">
    <property type="entry name" value="RT_RNaseH"/>
    <property type="match status" value="1"/>
</dbReference>
<evidence type="ECO:0000256" key="4">
    <source>
        <dbReference type="ARBA" id="ARBA00022759"/>
    </source>
</evidence>
<keyword evidence="1" id="KW-0808">Transferase</keyword>
<sequence length="532" mass="61017">MGKFHATIETDHKITTAPVYVMKGRYGNLLCYDTSVDLSIVPVISSVADKHEILCNKYSDVFNGIGKLKDEKVKIHIDGSVKPVIQPHRRIPFHIRKQVEAELEKLEKQDIIEKVDGPTPWVSPIVVAPKPKNKNEIRLCVDMREPNKAILRSRHITPTLDDMILDLNGSKVFSKMDLRSGYHQLELNEESRNITTFTTHTLKHRYSQTEKEALAIVWAIEHFHLYLYGQSFTLVSDHQPLETIFNSPKAKTPARIERWRLRLQGYNFKVQYKPGKVNAADYLSRHPTPNTSIACKHSQLAEEYVRYLTDNAVPKAMTLNEIADSTQKDKDLQTVITALKSNRWDKYESNTLDTFSRLRYELTVVPVNDMEIILHDNRIVIPKDLQMRVIDLAHEGHQGIVRTKQLLREKVYFPGIDKLVEQTCKSCIPCLASTPKNVFEPLQMSEIPNNVWENLSMDFCGPFPNGYYVMVIIDEYSRYPVIETLTSLTAKSVIPLLDKTFSIFGIPKELKTDNGPPFNSGEFRNFADNMGF</sequence>
<keyword evidence="4" id="KW-0255">Endonuclease</keyword>
<dbReference type="PROSITE" id="PS50994">
    <property type="entry name" value="INTEGRASE"/>
    <property type="match status" value="1"/>
</dbReference>
<dbReference type="InterPro" id="IPR043128">
    <property type="entry name" value="Rev_trsase/Diguanyl_cyclase"/>
</dbReference>
<dbReference type="InterPro" id="IPR041373">
    <property type="entry name" value="RT_RNaseH"/>
</dbReference>
<protein>
    <recommendedName>
        <fullName evidence="7">Integrase catalytic domain-containing protein</fullName>
    </recommendedName>
</protein>
<dbReference type="GO" id="GO:0003964">
    <property type="term" value="F:RNA-directed DNA polymerase activity"/>
    <property type="evidence" value="ECO:0007669"/>
    <property type="project" value="UniProtKB-KW"/>
</dbReference>
<dbReference type="GO" id="GO:0015074">
    <property type="term" value="P:DNA integration"/>
    <property type="evidence" value="ECO:0007669"/>
    <property type="project" value="InterPro"/>
</dbReference>
<evidence type="ECO:0000256" key="2">
    <source>
        <dbReference type="ARBA" id="ARBA00022695"/>
    </source>
</evidence>
<evidence type="ECO:0000313" key="9">
    <source>
        <dbReference type="Proteomes" id="UP000596742"/>
    </source>
</evidence>
<dbReference type="Proteomes" id="UP000596742">
    <property type="component" value="Unassembled WGS sequence"/>
</dbReference>
<keyword evidence="6" id="KW-0695">RNA-directed DNA polymerase</keyword>
<feature type="domain" description="Integrase catalytic" evidence="7">
    <location>
        <begin position="444"/>
        <end position="532"/>
    </location>
</feature>
<dbReference type="Pfam" id="PF17921">
    <property type="entry name" value="Integrase_H2C2"/>
    <property type="match status" value="1"/>
</dbReference>
<dbReference type="Gene3D" id="3.30.70.270">
    <property type="match status" value="1"/>
</dbReference>
<dbReference type="GO" id="GO:0004519">
    <property type="term" value="F:endonuclease activity"/>
    <property type="evidence" value="ECO:0007669"/>
    <property type="project" value="UniProtKB-KW"/>
</dbReference>
<accession>A0A8B6CD02</accession>
<keyword evidence="5" id="KW-0378">Hydrolase</keyword>
<dbReference type="InterPro" id="IPR043502">
    <property type="entry name" value="DNA/RNA_pol_sf"/>
</dbReference>
<dbReference type="EMBL" id="UYJE01001519">
    <property type="protein sequence ID" value="VDI02758.1"/>
    <property type="molecule type" value="Genomic_DNA"/>
</dbReference>
<evidence type="ECO:0000256" key="1">
    <source>
        <dbReference type="ARBA" id="ARBA00022679"/>
    </source>
</evidence>
<organism evidence="8 9">
    <name type="scientific">Mytilus galloprovincialis</name>
    <name type="common">Mediterranean mussel</name>
    <dbReference type="NCBI Taxonomy" id="29158"/>
    <lineage>
        <taxon>Eukaryota</taxon>
        <taxon>Metazoa</taxon>
        <taxon>Spiralia</taxon>
        <taxon>Lophotrochozoa</taxon>
        <taxon>Mollusca</taxon>
        <taxon>Bivalvia</taxon>
        <taxon>Autobranchia</taxon>
        <taxon>Pteriomorphia</taxon>
        <taxon>Mytilida</taxon>
        <taxon>Mytiloidea</taxon>
        <taxon>Mytilidae</taxon>
        <taxon>Mytilinae</taxon>
        <taxon>Mytilus</taxon>
    </lineage>
</organism>
<keyword evidence="9" id="KW-1185">Reference proteome</keyword>
<dbReference type="InterPro" id="IPR001584">
    <property type="entry name" value="Integrase_cat-core"/>
</dbReference>
<dbReference type="CDD" id="cd09274">
    <property type="entry name" value="RNase_HI_RT_Ty3"/>
    <property type="match status" value="1"/>
</dbReference>
<dbReference type="FunFam" id="1.10.340.70:FF:000004">
    <property type="entry name" value="Retrovirus-related Pol polyprotein from transposon 297-like Protein"/>
    <property type="match status" value="1"/>
</dbReference>
<dbReference type="InterPro" id="IPR041588">
    <property type="entry name" value="Integrase_H2C2"/>
</dbReference>
<dbReference type="InterPro" id="IPR012337">
    <property type="entry name" value="RNaseH-like_sf"/>
</dbReference>
<evidence type="ECO:0000256" key="6">
    <source>
        <dbReference type="ARBA" id="ARBA00022918"/>
    </source>
</evidence>
<dbReference type="OrthoDB" id="6142298at2759"/>
<dbReference type="CDD" id="cd01647">
    <property type="entry name" value="RT_LTR"/>
    <property type="match status" value="1"/>
</dbReference>
<dbReference type="GO" id="GO:0003676">
    <property type="term" value="F:nucleic acid binding"/>
    <property type="evidence" value="ECO:0007669"/>
    <property type="project" value="InterPro"/>
</dbReference>
<dbReference type="InterPro" id="IPR050951">
    <property type="entry name" value="Retrovirus_Pol_polyprotein"/>
</dbReference>
<reference evidence="8" key="1">
    <citation type="submission" date="2018-11" db="EMBL/GenBank/DDBJ databases">
        <authorList>
            <person name="Alioto T."/>
            <person name="Alioto T."/>
        </authorList>
    </citation>
    <scope>NUCLEOTIDE SEQUENCE</scope>
</reference>
<keyword evidence="3" id="KW-0540">Nuclease</keyword>
<dbReference type="AlphaFoldDB" id="A0A8B6CD02"/>
<comment type="caution">
    <text evidence="8">The sequence shown here is derived from an EMBL/GenBank/DDBJ whole genome shotgun (WGS) entry which is preliminary data.</text>
</comment>
<proteinExistence type="predicted"/>
<dbReference type="PANTHER" id="PTHR37984:SF11">
    <property type="entry name" value="INTEGRASE CATALYTIC DOMAIN-CONTAINING PROTEIN"/>
    <property type="match status" value="1"/>
</dbReference>
<dbReference type="Pfam" id="PF00665">
    <property type="entry name" value="rve"/>
    <property type="match status" value="1"/>
</dbReference>